<name>A0A3S6QAB0_9CAUD</name>
<evidence type="ECO:0000313" key="1">
    <source>
        <dbReference type="EMBL" id="AUG84712.1"/>
    </source>
</evidence>
<protein>
    <submittedName>
        <fullName evidence="1">Uncharacterized protein</fullName>
    </submittedName>
</protein>
<reference evidence="1 2" key="1">
    <citation type="submission" date="2017-11" db="EMBL/GenBank/DDBJ databases">
        <title>Isolation and Characterization of phages of Lactobacillus pentosus and plantarum.</title>
        <authorList>
            <person name="Qi R."/>
            <person name="Yu M."/>
            <person name="Tang T."/>
            <person name="Qiao X."/>
            <person name="Li Y."/>
        </authorList>
    </citation>
    <scope>NUCLEOTIDE SEQUENCE [LARGE SCALE GENOMIC DNA]</scope>
</reference>
<evidence type="ECO:0000313" key="2">
    <source>
        <dbReference type="Proteomes" id="UP000273025"/>
    </source>
</evidence>
<organism evidence="1 2">
    <name type="scientific">Lactobacillus phage Lpa804</name>
    <dbReference type="NCBI Taxonomy" id="2059850"/>
    <lineage>
        <taxon>Viruses</taxon>
        <taxon>Duplodnaviria</taxon>
        <taxon>Heunggongvirae</taxon>
        <taxon>Uroviricota</taxon>
        <taxon>Caudoviricetes</taxon>
        <taxon>Herelleviridae</taxon>
        <taxon>Harbinvirus</taxon>
        <taxon>Harbinvirus Lpa804</taxon>
    </lineage>
</organism>
<keyword evidence="2" id="KW-1185">Reference proteome</keyword>
<dbReference type="EMBL" id="MG557979">
    <property type="protein sequence ID" value="AUG84712.1"/>
    <property type="molecule type" value="Genomic_DNA"/>
</dbReference>
<gene>
    <name evidence="1" type="ORF">Lpa804_122</name>
</gene>
<dbReference type="Proteomes" id="UP000273025">
    <property type="component" value="Segment"/>
</dbReference>
<proteinExistence type="predicted"/>
<accession>A0A3S6QAB0</accession>
<sequence length="109" mass="12524">MREYKEVEFDDSVLYKGISSIMSNAEAREYLNKYAKSLIEKSPCDETKSDFSDIMKKVIDNSVFQGNPVTLVNIDKLNHKTNVGWIIRIFHALGYNVKMDNTGVWISVK</sequence>